<dbReference type="HOGENOM" id="CLU_273864_0_0_1"/>
<feature type="compositionally biased region" description="Low complexity" evidence="1">
    <location>
        <begin position="103"/>
        <end position="113"/>
    </location>
</feature>
<feature type="region of interest" description="Disordered" evidence="1">
    <location>
        <begin position="266"/>
        <end position="289"/>
    </location>
</feature>
<feature type="region of interest" description="Disordered" evidence="1">
    <location>
        <begin position="638"/>
        <end position="736"/>
    </location>
</feature>
<reference evidence="3" key="2">
    <citation type="submission" date="2015-01" db="EMBL/GenBank/DDBJ databases">
        <title>Evolutionary Origins and Diversification of the Mycorrhizal Mutualists.</title>
        <authorList>
            <consortium name="DOE Joint Genome Institute"/>
            <consortium name="Mycorrhizal Genomics Consortium"/>
            <person name="Kohler A."/>
            <person name="Kuo A."/>
            <person name="Nagy L.G."/>
            <person name="Floudas D."/>
            <person name="Copeland A."/>
            <person name="Barry K.W."/>
            <person name="Cichocki N."/>
            <person name="Veneault-Fourrey C."/>
            <person name="LaButti K."/>
            <person name="Lindquist E.A."/>
            <person name="Lipzen A."/>
            <person name="Lundell T."/>
            <person name="Morin E."/>
            <person name="Murat C."/>
            <person name="Riley R."/>
            <person name="Ohm R."/>
            <person name="Sun H."/>
            <person name="Tunlid A."/>
            <person name="Henrissat B."/>
            <person name="Grigoriev I.V."/>
            <person name="Hibbett D.S."/>
            <person name="Martin F."/>
        </authorList>
    </citation>
    <scope>NUCLEOTIDE SEQUENCE [LARGE SCALE GENOMIC DNA]</scope>
    <source>
        <strain evidence="3">MAFF 305830</strain>
    </source>
</reference>
<feature type="region of interest" description="Disordered" evidence="1">
    <location>
        <begin position="40"/>
        <end position="67"/>
    </location>
</feature>
<feature type="compositionally biased region" description="Low complexity" evidence="1">
    <location>
        <begin position="1037"/>
        <end position="1050"/>
    </location>
</feature>
<feature type="region of interest" description="Disordered" evidence="1">
    <location>
        <begin position="100"/>
        <end position="147"/>
    </location>
</feature>
<feature type="region of interest" description="Disordered" evidence="1">
    <location>
        <begin position="916"/>
        <end position="944"/>
    </location>
</feature>
<feature type="compositionally biased region" description="Polar residues" evidence="1">
    <location>
        <begin position="160"/>
        <end position="178"/>
    </location>
</feature>
<feature type="region of interest" description="Disordered" evidence="1">
    <location>
        <begin position="330"/>
        <end position="368"/>
    </location>
</feature>
<feature type="compositionally biased region" description="Low complexity" evidence="1">
    <location>
        <begin position="126"/>
        <end position="135"/>
    </location>
</feature>
<gene>
    <name evidence="2" type="ORF">M408DRAFT_28020</name>
</gene>
<proteinExistence type="predicted"/>
<feature type="compositionally biased region" description="Low complexity" evidence="1">
    <location>
        <begin position="715"/>
        <end position="726"/>
    </location>
</feature>
<feature type="region of interest" description="Disordered" evidence="1">
    <location>
        <begin position="507"/>
        <end position="533"/>
    </location>
</feature>
<accession>A0A0C3AF97</accession>
<evidence type="ECO:0000256" key="1">
    <source>
        <dbReference type="SAM" id="MobiDB-lite"/>
    </source>
</evidence>
<evidence type="ECO:0000313" key="2">
    <source>
        <dbReference type="EMBL" id="KIM23335.1"/>
    </source>
</evidence>
<feature type="compositionally biased region" description="Polar residues" evidence="1">
    <location>
        <begin position="639"/>
        <end position="648"/>
    </location>
</feature>
<feature type="region of interest" description="Disordered" evidence="1">
    <location>
        <begin position="160"/>
        <end position="195"/>
    </location>
</feature>
<sequence length="1173" mass="122938">MPRPRSSTFYLPLAPIDANLELKAKLSVLPPSAANALLAPRASSRPSCPTLSPPASSTSTSCTTTTNSMTQCTLPQIKEDECTRLNRVLGIPTTNSLAAPINTTTGITSSTGTGRRRHTDAPKPSLPLLRPRSPLGTTAGSNWAIPPPARTASSSFLAVPSSDDNVMDSTTQESSSQRLPSVSLHPTLPVPVPSPVPVGTNVTEDHRSTETSAVSMAWTSSAAATDPVLCSGNTVAVTVSSSSSSSSTVDVDMSSDDMHAFAFACDEQSPSTESASTSAAASGSSSAPAPIPAAAAAAAASSAPALPPPCLSGVPCGLRTILACRTKVPSRFAPSSSSSRPASSASSASSASQSSSRPRLPASDSLHPQDTRHLLRREHRIAFPPPPAPLPTPKDAREEQTWEEELNASFPQQEDAPERPPTPRQRFRLGPLYLPKVLRRSLGSTAWARSETLRAARMAERGPVAYGYGWPAGTTLPMSTMAYLTGPDGWTNGAGSSSSWWDRLGADPSGCSSSTGSELVWGGYDDDESEELMSGVQPDNGEGGMSLWDWDDEDAEPVPVQVVTTDEDDAHMSSFVREGAPEPEERPVHVELDSPPVSGCPSPAPNVPAALPAAAPAPAGSATYSMVGKFGWDSVWPASPTSPGTQGASGFEQLVVPRMPPVTRRSVRREDGEEEDDEEEEIFRYSPLKPAEDEESEVEMELTLEEEYLNSQQVSSSCSTPTATSPSFPPAPLRGIAISSSMSDASEVEEFYDADGDAEMEDHVPVQSEFKKVIGGGGGRPLHIRAPRPLSLVQHPVLQQQYPAIIDDASSPASGVFIIPPSPLTSSTFDTDTGASTPTSASSSSYSTSATSATSASPTRPGFPDRMEEEGDLSSFGVGVGWSEAHILSGKRSYERIVAPRPQRPPQALEQVLDVHSPPAASRTATLAASPPPSSASPRLPSSPRWTFGSLKSALSNSMSHLVELARSRSPSPLPWLIRGPSNPVTGLTLAGAAAALDAQSQPHVRQGSEEELELERATGCVTPTPAANAGTHSRRSSTTTITGPTVSSSRHPDSHLPVLKLQVDSACSSDAAMSESPPPKRTLSTSSLSSLGSEPDSESGSSGGIFSRSPSPEPGSERIWDPSYTLTPRSRPISADAKAAVACGDRLSPMMIPGSWDPDELWAEEGDLAKTW</sequence>
<feature type="compositionally biased region" description="Low complexity" evidence="1">
    <location>
        <begin position="269"/>
        <end position="289"/>
    </location>
</feature>
<feature type="compositionally biased region" description="Low complexity" evidence="1">
    <location>
        <begin position="330"/>
        <end position="363"/>
    </location>
</feature>
<feature type="compositionally biased region" description="Pro residues" evidence="1">
    <location>
        <begin position="383"/>
        <end position="392"/>
    </location>
</feature>
<feature type="compositionally biased region" description="Acidic residues" evidence="1">
    <location>
        <begin position="672"/>
        <end position="681"/>
    </location>
</feature>
<dbReference type="Proteomes" id="UP000054097">
    <property type="component" value="Unassembled WGS sequence"/>
</dbReference>
<name>A0A0C3AF97_SERVB</name>
<evidence type="ECO:0000313" key="3">
    <source>
        <dbReference type="Proteomes" id="UP000054097"/>
    </source>
</evidence>
<keyword evidence="3" id="KW-1185">Reference proteome</keyword>
<feature type="region of interest" description="Disordered" evidence="1">
    <location>
        <begin position="381"/>
        <end position="428"/>
    </location>
</feature>
<protein>
    <submittedName>
        <fullName evidence="2">Uncharacterized protein</fullName>
    </submittedName>
</protein>
<organism evidence="2 3">
    <name type="scientific">Serendipita vermifera MAFF 305830</name>
    <dbReference type="NCBI Taxonomy" id="933852"/>
    <lineage>
        <taxon>Eukaryota</taxon>
        <taxon>Fungi</taxon>
        <taxon>Dikarya</taxon>
        <taxon>Basidiomycota</taxon>
        <taxon>Agaricomycotina</taxon>
        <taxon>Agaricomycetes</taxon>
        <taxon>Sebacinales</taxon>
        <taxon>Serendipitaceae</taxon>
        <taxon>Serendipita</taxon>
    </lineage>
</organism>
<feature type="compositionally biased region" description="Acidic residues" evidence="1">
    <location>
        <begin position="692"/>
        <end position="708"/>
    </location>
</feature>
<dbReference type="EMBL" id="KN824339">
    <property type="protein sequence ID" value="KIM23335.1"/>
    <property type="molecule type" value="Genomic_DNA"/>
</dbReference>
<feature type="compositionally biased region" description="Low complexity" evidence="1">
    <location>
        <begin position="917"/>
        <end position="929"/>
    </location>
</feature>
<feature type="compositionally biased region" description="Low complexity" evidence="1">
    <location>
        <begin position="835"/>
        <end position="859"/>
    </location>
</feature>
<feature type="compositionally biased region" description="Low complexity" evidence="1">
    <location>
        <begin position="1082"/>
        <end position="1101"/>
    </location>
</feature>
<feature type="region of interest" description="Disordered" evidence="1">
    <location>
        <begin position="828"/>
        <end position="872"/>
    </location>
</feature>
<reference evidence="2 3" key="1">
    <citation type="submission" date="2014-04" db="EMBL/GenBank/DDBJ databases">
        <authorList>
            <consortium name="DOE Joint Genome Institute"/>
            <person name="Kuo A."/>
            <person name="Zuccaro A."/>
            <person name="Kohler A."/>
            <person name="Nagy L.G."/>
            <person name="Floudas D."/>
            <person name="Copeland A."/>
            <person name="Barry K.W."/>
            <person name="Cichocki N."/>
            <person name="Veneault-Fourrey C."/>
            <person name="LaButti K."/>
            <person name="Lindquist E.A."/>
            <person name="Lipzen A."/>
            <person name="Lundell T."/>
            <person name="Morin E."/>
            <person name="Murat C."/>
            <person name="Sun H."/>
            <person name="Tunlid A."/>
            <person name="Henrissat B."/>
            <person name="Grigoriev I.V."/>
            <person name="Hibbett D.S."/>
            <person name="Martin F."/>
            <person name="Nordberg H.P."/>
            <person name="Cantor M.N."/>
            <person name="Hua S.X."/>
        </authorList>
    </citation>
    <scope>NUCLEOTIDE SEQUENCE [LARGE SCALE GENOMIC DNA]</scope>
    <source>
        <strain evidence="2 3">MAFF 305830</strain>
    </source>
</reference>
<feature type="region of interest" description="Disordered" evidence="1">
    <location>
        <begin position="1021"/>
        <end position="1137"/>
    </location>
</feature>
<dbReference type="OrthoDB" id="3271203at2759"/>
<dbReference type="AlphaFoldDB" id="A0A0C3AF97"/>